<evidence type="ECO:0000256" key="4">
    <source>
        <dbReference type="ARBA" id="ARBA00022989"/>
    </source>
</evidence>
<dbReference type="Pfam" id="PF13567">
    <property type="entry name" value="DUF4131"/>
    <property type="match status" value="1"/>
</dbReference>
<dbReference type="InterPro" id="IPR025405">
    <property type="entry name" value="DUF4131"/>
</dbReference>
<keyword evidence="3 6" id="KW-0812">Transmembrane</keyword>
<evidence type="ECO:0000256" key="1">
    <source>
        <dbReference type="ARBA" id="ARBA00004651"/>
    </source>
</evidence>
<evidence type="ECO:0000256" key="5">
    <source>
        <dbReference type="ARBA" id="ARBA00023136"/>
    </source>
</evidence>
<feature type="transmembrane region" description="Helical" evidence="6">
    <location>
        <begin position="397"/>
        <end position="420"/>
    </location>
</feature>
<sequence>MPHLPAWPIWKASPFIRLIVPLIAGITCQWYLVVSAFSLWLLFAFSAFALWLFSAFPLSRQFRAQWHNGLWLHAMLFAIGGLVLYYNDIRNQNPNITRQYVAGKVVLVTIEEPLAEKKQSYKTIASVQAVLFDHSITKASGKILLYFQKDSMTQQLQYGKQLLLYKALQPIKNTGNPGCFDYQRYCAFQGISYQVYLKRGEFVALKIENENLFRKFLFSTREKIITILKKYIPGAKEAGLAEAMLIGYKDDLDKRLVQSYSDTGAIHIIAISGLHLGLIYWLLTLLCKPLAMRKPGKILQPVLIIAGLWFFSFLSGGSPSVMRSAVMFTCLVIGANMNRKISVFNTLAASAFLLLCYNPFWLWDAGFQLSYAAVLSLAIFYKPIYDLLFFASKPIDILWKTVCVTLAAQLLTVPVSIYHFHQFPNLFLFANIPAVPVSSLIIVGEIILCITSVFPAVAAGTGYLLHHVIYCLNTFIEKVSQLPFAVAGDLQINLPQLICLYMFISATAWWLLKKRKTGIYVSLLSILLFTVFQTIEIWNAQHQKKLIVYNIPKHSAIDVILGTKYLYKGDSLLQQNDLLQKFHLQPSRSLHRVNNRNNTGKLPGEKNLFRFGNTSFLLVDQPGKFRTSTSKTPVDIIILLNNPPIRIAELTSVFNCRQFVFDASNKPWKVAKWQQECDQLRIQGFSVADRGAFVFTLY</sequence>
<feature type="domain" description="ComEC/Rec2-related protein" evidence="7">
    <location>
        <begin position="244"/>
        <end position="513"/>
    </location>
</feature>
<dbReference type="Proteomes" id="UP000192276">
    <property type="component" value="Unassembled WGS sequence"/>
</dbReference>
<evidence type="ECO:0000259" key="7">
    <source>
        <dbReference type="Pfam" id="PF03772"/>
    </source>
</evidence>
<dbReference type="AlphaFoldDB" id="A0A1V9FJN9"/>
<evidence type="ECO:0000259" key="8">
    <source>
        <dbReference type="Pfam" id="PF13567"/>
    </source>
</evidence>
<dbReference type="NCBIfam" id="TIGR00360">
    <property type="entry name" value="ComEC_N-term"/>
    <property type="match status" value="1"/>
</dbReference>
<comment type="caution">
    <text evidence="9">The sequence shown here is derived from an EMBL/GenBank/DDBJ whole genome shotgun (WGS) entry which is preliminary data.</text>
</comment>
<keyword evidence="5 6" id="KW-0472">Membrane</keyword>
<feature type="domain" description="DUF4131" evidence="8">
    <location>
        <begin position="37"/>
        <end position="202"/>
    </location>
</feature>
<reference evidence="10" key="1">
    <citation type="submission" date="2016-04" db="EMBL/GenBank/DDBJ databases">
        <authorList>
            <person name="Chen L."/>
            <person name="Zhuang W."/>
            <person name="Wang G."/>
        </authorList>
    </citation>
    <scope>NUCLEOTIDE SEQUENCE [LARGE SCALE GENOMIC DNA]</scope>
    <source>
        <strain evidence="10">208</strain>
    </source>
</reference>
<accession>A0A1V9FJN9</accession>
<dbReference type="InterPro" id="IPR052159">
    <property type="entry name" value="Competence_DNA_uptake"/>
</dbReference>
<dbReference type="PANTHER" id="PTHR30619">
    <property type="entry name" value="DNA INTERNALIZATION/COMPETENCE PROTEIN COMEC/REC2"/>
    <property type="match status" value="1"/>
</dbReference>
<feature type="transmembrane region" description="Helical" evidence="6">
    <location>
        <begin position="12"/>
        <end position="33"/>
    </location>
</feature>
<keyword evidence="4 6" id="KW-1133">Transmembrane helix</keyword>
<feature type="transmembrane region" description="Helical" evidence="6">
    <location>
        <begin position="492"/>
        <end position="512"/>
    </location>
</feature>
<dbReference type="Pfam" id="PF03772">
    <property type="entry name" value="Competence"/>
    <property type="match status" value="1"/>
</dbReference>
<evidence type="ECO:0008006" key="11">
    <source>
        <dbReference type="Google" id="ProtNLM"/>
    </source>
</evidence>
<keyword evidence="2" id="KW-1003">Cell membrane</keyword>
<proteinExistence type="predicted"/>
<organism evidence="9 10">
    <name type="scientific">Niastella populi</name>
    <dbReference type="NCBI Taxonomy" id="550983"/>
    <lineage>
        <taxon>Bacteria</taxon>
        <taxon>Pseudomonadati</taxon>
        <taxon>Bacteroidota</taxon>
        <taxon>Chitinophagia</taxon>
        <taxon>Chitinophagales</taxon>
        <taxon>Chitinophagaceae</taxon>
        <taxon>Niastella</taxon>
    </lineage>
</organism>
<evidence type="ECO:0000256" key="3">
    <source>
        <dbReference type="ARBA" id="ARBA00022692"/>
    </source>
</evidence>
<protein>
    <recommendedName>
        <fullName evidence="11">Competence protein ComEC</fullName>
    </recommendedName>
</protein>
<feature type="transmembrane region" description="Helical" evidence="6">
    <location>
        <begin position="70"/>
        <end position="87"/>
    </location>
</feature>
<feature type="transmembrane region" description="Helical" evidence="6">
    <location>
        <begin position="369"/>
        <end position="390"/>
    </location>
</feature>
<dbReference type="PANTHER" id="PTHR30619:SF1">
    <property type="entry name" value="RECOMBINATION PROTEIN 2"/>
    <property type="match status" value="1"/>
</dbReference>
<gene>
    <name evidence="9" type="ORF">A4R26_03335</name>
</gene>
<dbReference type="InterPro" id="IPR004477">
    <property type="entry name" value="ComEC_N"/>
</dbReference>
<feature type="transmembrane region" description="Helical" evidence="6">
    <location>
        <begin position="426"/>
        <end position="450"/>
    </location>
</feature>
<feature type="transmembrane region" description="Helical" evidence="6">
    <location>
        <begin position="298"/>
        <end position="314"/>
    </location>
</feature>
<evidence type="ECO:0000313" key="9">
    <source>
        <dbReference type="EMBL" id="OQP58501.1"/>
    </source>
</evidence>
<comment type="subcellular location">
    <subcellularLocation>
        <location evidence="1">Cell membrane</location>
        <topology evidence="1">Multi-pass membrane protein</topology>
    </subcellularLocation>
</comment>
<feature type="transmembrane region" description="Helical" evidence="6">
    <location>
        <begin position="519"/>
        <end position="538"/>
    </location>
</feature>
<dbReference type="STRING" id="550983.A4R26_03335"/>
<evidence type="ECO:0000256" key="2">
    <source>
        <dbReference type="ARBA" id="ARBA00022475"/>
    </source>
</evidence>
<name>A0A1V9FJN9_9BACT</name>
<keyword evidence="10" id="KW-1185">Reference proteome</keyword>
<dbReference type="GO" id="GO:0005886">
    <property type="term" value="C:plasma membrane"/>
    <property type="evidence" value="ECO:0007669"/>
    <property type="project" value="UniProtKB-SubCell"/>
</dbReference>
<dbReference type="RefSeq" id="WP_081165839.1">
    <property type="nucleotide sequence ID" value="NZ_LWBP01000188.1"/>
</dbReference>
<feature type="transmembrane region" description="Helical" evidence="6">
    <location>
        <begin position="39"/>
        <end position="58"/>
    </location>
</feature>
<feature type="transmembrane region" description="Helical" evidence="6">
    <location>
        <begin position="457"/>
        <end position="476"/>
    </location>
</feature>
<feature type="transmembrane region" description="Helical" evidence="6">
    <location>
        <begin position="344"/>
        <end position="363"/>
    </location>
</feature>
<evidence type="ECO:0000256" key="6">
    <source>
        <dbReference type="SAM" id="Phobius"/>
    </source>
</evidence>
<feature type="transmembrane region" description="Helical" evidence="6">
    <location>
        <begin position="264"/>
        <end position="286"/>
    </location>
</feature>
<dbReference type="OrthoDB" id="9761531at2"/>
<evidence type="ECO:0000313" key="10">
    <source>
        <dbReference type="Proteomes" id="UP000192276"/>
    </source>
</evidence>
<dbReference type="EMBL" id="LWBP01000188">
    <property type="protein sequence ID" value="OQP58501.1"/>
    <property type="molecule type" value="Genomic_DNA"/>
</dbReference>